<gene>
    <name evidence="1" type="ORF">ACFFF6_03590</name>
</gene>
<dbReference type="Proteomes" id="UP001589793">
    <property type="component" value="Unassembled WGS sequence"/>
</dbReference>
<evidence type="ECO:0000313" key="2">
    <source>
        <dbReference type="Proteomes" id="UP001589793"/>
    </source>
</evidence>
<protein>
    <recommendedName>
        <fullName evidence="3">DUF559 domain-containing protein</fullName>
    </recommendedName>
</protein>
<dbReference type="RefSeq" id="WP_376978286.1">
    <property type="nucleotide sequence ID" value="NZ_JBHLSV010000003.1"/>
</dbReference>
<accession>A0ABV6R7S8</accession>
<reference evidence="1 2" key="1">
    <citation type="submission" date="2024-09" db="EMBL/GenBank/DDBJ databases">
        <authorList>
            <person name="Sun Q."/>
            <person name="Mori K."/>
        </authorList>
    </citation>
    <scope>NUCLEOTIDE SEQUENCE [LARGE SCALE GENOMIC DNA]</scope>
    <source>
        <strain evidence="1 2">CICC 10874</strain>
    </source>
</reference>
<keyword evidence="2" id="KW-1185">Reference proteome</keyword>
<evidence type="ECO:0000313" key="1">
    <source>
        <dbReference type="EMBL" id="MFC0673035.1"/>
    </source>
</evidence>
<sequence length="104" mass="12307">MRSRPDHDPVPALEMVLVHAARCLPPVQAAVLLESAVHRGQMGIEAARPRRRYDEDRDRDLYLRSLGYHVTRLTWEQVSLRWPQTELMLLRILRRGEHRRRLPP</sequence>
<comment type="caution">
    <text evidence="1">The sequence shown here is derived from an EMBL/GenBank/DDBJ whole genome shotgun (WGS) entry which is preliminary data.</text>
</comment>
<name>A0ABV6R7S8_9MICO</name>
<organism evidence="1 2">
    <name type="scientific">Brachybacterium hainanense</name>
    <dbReference type="NCBI Taxonomy" id="1541174"/>
    <lineage>
        <taxon>Bacteria</taxon>
        <taxon>Bacillati</taxon>
        <taxon>Actinomycetota</taxon>
        <taxon>Actinomycetes</taxon>
        <taxon>Micrococcales</taxon>
        <taxon>Dermabacteraceae</taxon>
        <taxon>Brachybacterium</taxon>
    </lineage>
</organism>
<evidence type="ECO:0008006" key="3">
    <source>
        <dbReference type="Google" id="ProtNLM"/>
    </source>
</evidence>
<dbReference type="EMBL" id="JBHLSV010000003">
    <property type="protein sequence ID" value="MFC0673035.1"/>
    <property type="molecule type" value="Genomic_DNA"/>
</dbReference>
<proteinExistence type="predicted"/>